<gene>
    <name evidence="14" type="ORF">BSL78_11264</name>
</gene>
<dbReference type="Gene3D" id="3.40.50.11660">
    <property type="entry name" value="Glycosyl transferase family 10, C-terminal domain"/>
    <property type="match status" value="1"/>
</dbReference>
<dbReference type="Proteomes" id="UP000230750">
    <property type="component" value="Unassembled WGS sequence"/>
</dbReference>
<evidence type="ECO:0000256" key="7">
    <source>
        <dbReference type="ARBA" id="ARBA00022989"/>
    </source>
</evidence>
<evidence type="ECO:0000256" key="6">
    <source>
        <dbReference type="ARBA" id="ARBA00022968"/>
    </source>
</evidence>
<dbReference type="PANTHER" id="PTHR11929:SF145">
    <property type="entry name" value="ALPHA-(1,3)-FUCOSYLTRANSFERASE FUT-1"/>
    <property type="match status" value="1"/>
</dbReference>
<evidence type="ECO:0000313" key="14">
    <source>
        <dbReference type="EMBL" id="PIK51846.1"/>
    </source>
</evidence>
<evidence type="ECO:0000256" key="10">
    <source>
        <dbReference type="ARBA" id="ARBA00060399"/>
    </source>
</evidence>
<evidence type="ECO:0000256" key="9">
    <source>
        <dbReference type="ARBA" id="ARBA00023180"/>
    </source>
</evidence>
<feature type="domain" description="Fucosyltransferase N-terminal" evidence="13">
    <location>
        <begin position="73"/>
        <end position="156"/>
    </location>
</feature>
<keyword evidence="15" id="KW-1185">Reference proteome</keyword>
<reference evidence="14 15" key="1">
    <citation type="journal article" date="2017" name="PLoS Biol.">
        <title>The sea cucumber genome provides insights into morphological evolution and visceral regeneration.</title>
        <authorList>
            <person name="Zhang X."/>
            <person name="Sun L."/>
            <person name="Yuan J."/>
            <person name="Sun Y."/>
            <person name="Gao Y."/>
            <person name="Zhang L."/>
            <person name="Li S."/>
            <person name="Dai H."/>
            <person name="Hamel J.F."/>
            <person name="Liu C."/>
            <person name="Yu Y."/>
            <person name="Liu S."/>
            <person name="Lin W."/>
            <person name="Guo K."/>
            <person name="Jin S."/>
            <person name="Xu P."/>
            <person name="Storey K.B."/>
            <person name="Huan P."/>
            <person name="Zhang T."/>
            <person name="Zhou Y."/>
            <person name="Zhang J."/>
            <person name="Lin C."/>
            <person name="Li X."/>
            <person name="Xing L."/>
            <person name="Huo D."/>
            <person name="Sun M."/>
            <person name="Wang L."/>
            <person name="Mercier A."/>
            <person name="Li F."/>
            <person name="Yang H."/>
            <person name="Xiang J."/>
        </authorList>
    </citation>
    <scope>NUCLEOTIDE SEQUENCE [LARGE SCALE GENOMIC DNA]</scope>
    <source>
        <strain evidence="14">Shaxun</strain>
        <tissue evidence="14">Muscle</tissue>
    </source>
</reference>
<comment type="subcellular location">
    <subcellularLocation>
        <location evidence="10">Endomembrane system</location>
        <topology evidence="10">Single-pass type II membrane protein</topology>
    </subcellularLocation>
    <subcellularLocation>
        <location evidence="11">Golgi apparatus</location>
        <location evidence="11">Golgi stack membrane</location>
        <topology evidence="11">Single-pass type II membrane protein</topology>
    </subcellularLocation>
</comment>
<dbReference type="EC" id="2.4.1.-" evidence="11"/>
<dbReference type="FunFam" id="3.40.50.11660:FF:000002">
    <property type="entry name" value="Alpha-(1,3)-fucosyltransferase"/>
    <property type="match status" value="1"/>
</dbReference>
<dbReference type="AlphaFoldDB" id="A0A2G8KV00"/>
<comment type="pathway">
    <text evidence="1">Protein modification; protein glycosylation.</text>
</comment>
<evidence type="ECO:0000256" key="5">
    <source>
        <dbReference type="ARBA" id="ARBA00022692"/>
    </source>
</evidence>
<keyword evidence="7" id="KW-1133">Transmembrane helix</keyword>
<dbReference type="InterPro" id="IPR055270">
    <property type="entry name" value="Glyco_tran_10_C"/>
</dbReference>
<dbReference type="UniPathway" id="UPA00378"/>
<keyword evidence="9" id="KW-0325">Glycoprotein</keyword>
<keyword evidence="8" id="KW-0472">Membrane</keyword>
<dbReference type="Pfam" id="PF00852">
    <property type="entry name" value="Glyco_transf_10"/>
    <property type="match status" value="1"/>
</dbReference>
<dbReference type="InterPro" id="IPR001503">
    <property type="entry name" value="Glyco_trans_10"/>
</dbReference>
<evidence type="ECO:0000256" key="3">
    <source>
        <dbReference type="ARBA" id="ARBA00022676"/>
    </source>
</evidence>
<evidence type="ECO:0000313" key="15">
    <source>
        <dbReference type="Proteomes" id="UP000230750"/>
    </source>
</evidence>
<evidence type="ECO:0000259" key="13">
    <source>
        <dbReference type="Pfam" id="PF17039"/>
    </source>
</evidence>
<keyword evidence="3 11" id="KW-0328">Glycosyltransferase</keyword>
<evidence type="ECO:0000256" key="8">
    <source>
        <dbReference type="ARBA" id="ARBA00023136"/>
    </source>
</evidence>
<keyword evidence="11" id="KW-0333">Golgi apparatus</keyword>
<keyword evidence="6" id="KW-0735">Signal-anchor</keyword>
<dbReference type="InterPro" id="IPR031481">
    <property type="entry name" value="Glyco_tran_10_N"/>
</dbReference>
<evidence type="ECO:0000256" key="1">
    <source>
        <dbReference type="ARBA" id="ARBA00004922"/>
    </source>
</evidence>
<accession>A0A2G8KV00</accession>
<keyword evidence="4 11" id="KW-0808">Transferase</keyword>
<dbReference type="GO" id="GO:0032580">
    <property type="term" value="C:Golgi cisterna membrane"/>
    <property type="evidence" value="ECO:0007669"/>
    <property type="project" value="UniProtKB-SubCell"/>
</dbReference>
<dbReference type="InterPro" id="IPR038577">
    <property type="entry name" value="GT10-like_C_sf"/>
</dbReference>
<sequence length="395" mass="46920">MALIGNSRIFSPYENQPLAVQQQEKCVKNIVFFGLRQHWLTFCRFPEFARYKYLIKFPRFIECPGTNCSVLLNYTKEPREIRNYDAVVFTNVYQWLTPAMWDWVHGNRTEGQKWVMITEESPLYSPGVQPPPKYENTTFDWFDSYKRDSDFVHPYGVFQPYGDVKPPEENLRKFLQPKKRLLAWMGSHCETLQWNRRQFVDDLAKMVPIDKYGKCGTEEVVWNNDDAIMAVLGKYKFYLSLENSCCDDYITEKFWRALYMGMVPVVVGAPLEHYNKFAPPNSFIHVDQFDSLTDLAVHLLELNGNDEKYLEYFKWRREGRLISFGQEDQYVRPLKNATHCEVLKKILRADPQDQRRLHYFGESWVGSCKVCGRKKWINSYMHPKNYSRQNEDIWA</sequence>
<dbReference type="OrthoDB" id="427096at2759"/>
<protein>
    <recommendedName>
        <fullName evidence="11">Fucosyltransferase</fullName>
        <ecNumber evidence="11">2.4.1.-</ecNumber>
    </recommendedName>
</protein>
<dbReference type="EMBL" id="MRZV01000354">
    <property type="protein sequence ID" value="PIK51846.1"/>
    <property type="molecule type" value="Genomic_DNA"/>
</dbReference>
<evidence type="ECO:0000256" key="2">
    <source>
        <dbReference type="ARBA" id="ARBA00008919"/>
    </source>
</evidence>
<keyword evidence="5 11" id="KW-0812">Transmembrane</keyword>
<evidence type="ECO:0000256" key="11">
    <source>
        <dbReference type="RuleBase" id="RU003832"/>
    </source>
</evidence>
<proteinExistence type="inferred from homology"/>
<feature type="domain" description="Fucosyltransferase C-terminal" evidence="12">
    <location>
        <begin position="176"/>
        <end position="350"/>
    </location>
</feature>
<dbReference type="SUPFAM" id="SSF53756">
    <property type="entry name" value="UDP-Glycosyltransferase/glycogen phosphorylase"/>
    <property type="match status" value="1"/>
</dbReference>
<comment type="similarity">
    <text evidence="2 11">Belongs to the glycosyltransferase 10 family.</text>
</comment>
<evidence type="ECO:0000259" key="12">
    <source>
        <dbReference type="Pfam" id="PF00852"/>
    </source>
</evidence>
<dbReference type="GO" id="GO:0046920">
    <property type="term" value="F:alpha-(1-&gt;3)-fucosyltransferase activity"/>
    <property type="evidence" value="ECO:0007669"/>
    <property type="project" value="TreeGrafter"/>
</dbReference>
<dbReference type="Pfam" id="PF17039">
    <property type="entry name" value="Glyco_tran_10_N"/>
    <property type="match status" value="1"/>
</dbReference>
<organism evidence="14 15">
    <name type="scientific">Stichopus japonicus</name>
    <name type="common">Sea cucumber</name>
    <dbReference type="NCBI Taxonomy" id="307972"/>
    <lineage>
        <taxon>Eukaryota</taxon>
        <taxon>Metazoa</taxon>
        <taxon>Echinodermata</taxon>
        <taxon>Eleutherozoa</taxon>
        <taxon>Echinozoa</taxon>
        <taxon>Holothuroidea</taxon>
        <taxon>Aspidochirotacea</taxon>
        <taxon>Aspidochirotida</taxon>
        <taxon>Stichopodidae</taxon>
        <taxon>Apostichopus</taxon>
    </lineage>
</organism>
<evidence type="ECO:0000256" key="4">
    <source>
        <dbReference type="ARBA" id="ARBA00022679"/>
    </source>
</evidence>
<dbReference type="PANTHER" id="PTHR11929">
    <property type="entry name" value="ALPHA- 1,3 -FUCOSYLTRANSFERASE"/>
    <property type="match status" value="1"/>
</dbReference>
<comment type="caution">
    <text evidence="14">The sequence shown here is derived from an EMBL/GenBank/DDBJ whole genome shotgun (WGS) entry which is preliminary data.</text>
</comment>
<name>A0A2G8KV00_STIJA</name>